<organism evidence="1">
    <name type="scientific">Lepeophtheirus salmonis</name>
    <name type="common">Salmon louse</name>
    <name type="synonym">Caligus salmonis</name>
    <dbReference type="NCBI Taxonomy" id="72036"/>
    <lineage>
        <taxon>Eukaryota</taxon>
        <taxon>Metazoa</taxon>
        <taxon>Ecdysozoa</taxon>
        <taxon>Arthropoda</taxon>
        <taxon>Crustacea</taxon>
        <taxon>Multicrustacea</taxon>
        <taxon>Hexanauplia</taxon>
        <taxon>Copepoda</taxon>
        <taxon>Siphonostomatoida</taxon>
        <taxon>Caligidae</taxon>
        <taxon>Lepeophtheirus</taxon>
    </lineage>
</organism>
<protein>
    <submittedName>
        <fullName evidence="1">Uncharacterized protein</fullName>
    </submittedName>
</protein>
<evidence type="ECO:0000313" key="1">
    <source>
        <dbReference type="EMBL" id="CDW27379.1"/>
    </source>
</evidence>
<reference evidence="1" key="1">
    <citation type="submission" date="2014-05" db="EMBL/GenBank/DDBJ databases">
        <authorList>
            <person name="Chronopoulou M."/>
        </authorList>
    </citation>
    <scope>NUCLEOTIDE SEQUENCE</scope>
    <source>
        <tissue evidence="1">Whole organism</tissue>
    </source>
</reference>
<accession>A0A0K2TN70</accession>
<dbReference type="AlphaFoldDB" id="A0A0K2TN70"/>
<sequence>MTTFNTLWILMPAEVNSIQVLVKKNHYFKGT</sequence>
<proteinExistence type="predicted"/>
<name>A0A0K2TN70_LEPSM</name>
<dbReference type="EMBL" id="HACA01010018">
    <property type="protein sequence ID" value="CDW27379.1"/>
    <property type="molecule type" value="Transcribed_RNA"/>
</dbReference>